<evidence type="ECO:0000313" key="4">
    <source>
        <dbReference type="Proteomes" id="UP000195880"/>
    </source>
</evidence>
<dbReference type="RefSeq" id="WP_087885583.1">
    <property type="nucleotide sequence ID" value="NZ_CP021748.1"/>
</dbReference>
<organism evidence="3 4">
    <name type="scientific">Streptomyces alboflavus</name>
    <dbReference type="NCBI Taxonomy" id="67267"/>
    <lineage>
        <taxon>Bacteria</taxon>
        <taxon>Bacillati</taxon>
        <taxon>Actinomycetota</taxon>
        <taxon>Actinomycetes</taxon>
        <taxon>Kitasatosporales</taxon>
        <taxon>Streptomycetaceae</taxon>
        <taxon>Streptomyces</taxon>
    </lineage>
</organism>
<proteinExistence type="predicted"/>
<reference evidence="3 4" key="1">
    <citation type="submission" date="2017-05" db="EMBL/GenBank/DDBJ databases">
        <title>Streptomyces alboflavus Genome sequencing and assembly.</title>
        <authorList>
            <person name="Wang Y."/>
            <person name="Du B."/>
            <person name="Ding Y."/>
            <person name="Liu H."/>
            <person name="Hou Q."/>
            <person name="Liu K."/>
            <person name="Wang C."/>
            <person name="Yao L."/>
        </authorList>
    </citation>
    <scope>NUCLEOTIDE SEQUENCE [LARGE SCALE GENOMIC DNA]</scope>
    <source>
        <strain evidence="3 4">MDJK44</strain>
    </source>
</reference>
<keyword evidence="2" id="KW-0732">Signal</keyword>
<sequence>MKTTYTSKAARAALALGAALALFTALPTSTAYAANGTFFYHSPQSGDLEMEDPDNGECRLLLQGADSALNQTDTKATLYFDQGCEEPAGTLLPGQSKSFGAPIPHSVQFG</sequence>
<protein>
    <submittedName>
        <fullName evidence="3">Uncharacterized protein</fullName>
    </submittedName>
</protein>
<evidence type="ECO:0000313" key="3">
    <source>
        <dbReference type="EMBL" id="ARX85931.1"/>
    </source>
</evidence>
<accession>A0A1Z1WHL1</accession>
<dbReference type="EMBL" id="CP021748">
    <property type="protein sequence ID" value="ARX85931.1"/>
    <property type="molecule type" value="Genomic_DNA"/>
</dbReference>
<feature type="chain" id="PRO_5012012091" evidence="2">
    <location>
        <begin position="34"/>
        <end position="110"/>
    </location>
</feature>
<dbReference type="KEGG" id="salf:SMD44_05400"/>
<evidence type="ECO:0000256" key="1">
    <source>
        <dbReference type="SAM" id="MobiDB-lite"/>
    </source>
</evidence>
<dbReference type="OrthoDB" id="4285926at2"/>
<dbReference type="Proteomes" id="UP000195880">
    <property type="component" value="Chromosome"/>
</dbReference>
<dbReference type="AlphaFoldDB" id="A0A1Z1WHL1"/>
<evidence type="ECO:0000256" key="2">
    <source>
        <dbReference type="SAM" id="SignalP"/>
    </source>
</evidence>
<feature type="region of interest" description="Disordered" evidence="1">
    <location>
        <begin position="91"/>
        <end position="110"/>
    </location>
</feature>
<feature type="signal peptide" evidence="2">
    <location>
        <begin position="1"/>
        <end position="33"/>
    </location>
</feature>
<name>A0A1Z1WHL1_9ACTN</name>
<keyword evidence="4" id="KW-1185">Reference proteome</keyword>
<gene>
    <name evidence="3" type="ORF">SMD44_05400</name>
</gene>